<keyword evidence="1" id="KW-1133">Transmembrane helix</keyword>
<gene>
    <name evidence="2" type="ORF">TPC1_30143</name>
</gene>
<keyword evidence="1" id="KW-0812">Transmembrane</keyword>
<evidence type="ECO:0000313" key="2">
    <source>
        <dbReference type="EMBL" id="JAP90362.1"/>
    </source>
</evidence>
<accession>A0A146K0A8</accession>
<dbReference type="AlphaFoldDB" id="A0A146K0A8"/>
<reference evidence="2" key="1">
    <citation type="submission" date="2015-07" db="EMBL/GenBank/DDBJ databases">
        <title>Adaptation to a free-living lifestyle via gene acquisitions in the diplomonad Trepomonas sp. PC1.</title>
        <authorList>
            <person name="Xu F."/>
            <person name="Jerlstrom-Hultqvist J."/>
            <person name="Kolisko M."/>
            <person name="Simpson A.G.B."/>
            <person name="Roger A.J."/>
            <person name="Svard S.G."/>
            <person name="Andersson J.O."/>
        </authorList>
    </citation>
    <scope>NUCLEOTIDE SEQUENCE</scope>
    <source>
        <strain evidence="2">PC1</strain>
    </source>
</reference>
<name>A0A146K0A8_9EUKA</name>
<feature type="non-terminal residue" evidence="2">
    <location>
        <position position="1"/>
    </location>
</feature>
<protein>
    <submittedName>
        <fullName evidence="2">Uncharacterized protein</fullName>
    </submittedName>
</protein>
<evidence type="ECO:0000256" key="1">
    <source>
        <dbReference type="SAM" id="Phobius"/>
    </source>
</evidence>
<organism evidence="2">
    <name type="scientific">Trepomonas sp. PC1</name>
    <dbReference type="NCBI Taxonomy" id="1076344"/>
    <lineage>
        <taxon>Eukaryota</taxon>
        <taxon>Metamonada</taxon>
        <taxon>Diplomonadida</taxon>
        <taxon>Hexamitidae</taxon>
        <taxon>Hexamitinae</taxon>
        <taxon>Trepomonas</taxon>
    </lineage>
</organism>
<proteinExistence type="predicted"/>
<sequence length="915" mass="106676">ATFVQSEEIDQVLLETKNNIENLLMNVDLSFDDDFVYSNLKQTNLNYTTSYVLNISSKLKDLVQNIQSSQRQALNDLMTLVEGQSICSSNAVVNLTKNSTFNDNEVDINAFRSVKAVSKNCQSVNLTVFMKSLGQSSDFNQFNRLSTVHLFDYSQFNKFIWPYADIDNEATNYDFEMNMKNKVLDFYGDDFAFTYPCSKIPKLAQPFSDAKAVNNEQSYQYYVNETETDNTVSDFVQSLSQKPLLGRQAVCYSGDEVFQFSDHFRLKKDLNAQYLHFLKVSYEEREFINVTQIFRIMNDIVSQRLNLDNSQQKRMYIRNWEGCNSSNFSTIRPLIVHILDQNTRTSFSKVFQIYKQFSNLTDRNIIKANVKFVILQDKTKKQNVGKILQHIFKTISATDIEEMKQNYWKQGMQNESSIDFRVFEQEKDIFGQYSVQFCSMLQKAKQPVYMVCQNVVSKQLFQNAFQLENNVRYQIMNFSLEAGLAANRDETYSVFYMYMLANQSQLNYIFTVNNTVFRNSGYVFYYMRISQHLFLTVQIPEEQFDKFVLLTNPLTKDDLLLPDQISFPNCMSRGQYLVFLQNNSLPQQNASAAESENRNYVGINCSLYSDQQQQRYIDFTSQDEMEAQNSRLFSVAQNKAQFQSYETVASLFHLSNCEQRNCQLQVGRFYQNGILTSYTQNELSSDSLEALTHLLGDTLSEDHNGDLKWNFTQMACTYTLKQIQYSEQCVVFYRVMLGNFAVNYFVYPIKFCYQLWNFTMSNYEYNLITVLMSSLLYPLTELRPIHRALLMNEGYFYCKVSEYENYTALDRRLPNKAITVVHENTEQIEIYNIANLHAIFLKVKQDPIITYDCLNYLVQNLEMQANQGIYQYFKNVAYTQIAAYSSDEGLPNIAIQIAVISILTLVLLLLLLHFE</sequence>
<dbReference type="EMBL" id="GDID01006244">
    <property type="protein sequence ID" value="JAP90362.1"/>
    <property type="molecule type" value="Transcribed_RNA"/>
</dbReference>
<keyword evidence="1" id="KW-0472">Membrane</keyword>
<feature type="transmembrane region" description="Helical" evidence="1">
    <location>
        <begin position="893"/>
        <end position="914"/>
    </location>
</feature>